<dbReference type="AlphaFoldDB" id="A0A6I6SFM8"/>
<dbReference type="Gene3D" id="3.60.21.10">
    <property type="match status" value="1"/>
</dbReference>
<reference evidence="3 4" key="1">
    <citation type="submission" date="2019-01" db="EMBL/GenBank/DDBJ databases">
        <title>Complete genome of a denitifying bacterium Halomons sp. BC-M4-5.</title>
        <authorList>
            <person name="Wang L."/>
            <person name="Shao Z."/>
        </authorList>
    </citation>
    <scope>NUCLEOTIDE SEQUENCE [LARGE SCALE GENOMIC DNA]</scope>
    <source>
        <strain evidence="3 4">BC-M4-5</strain>
    </source>
</reference>
<organism evidence="3 4">
    <name type="scientific">Billgrantia tianxiuensis</name>
    <dbReference type="NCBI Taxonomy" id="2497861"/>
    <lineage>
        <taxon>Bacteria</taxon>
        <taxon>Pseudomonadati</taxon>
        <taxon>Pseudomonadota</taxon>
        <taxon>Gammaproteobacteria</taxon>
        <taxon>Oceanospirillales</taxon>
        <taxon>Halomonadaceae</taxon>
        <taxon>Billgrantia</taxon>
    </lineage>
</organism>
<evidence type="ECO:0000313" key="3">
    <source>
        <dbReference type="EMBL" id="QHC49448.1"/>
    </source>
</evidence>
<accession>A0A6I6SFM8</accession>
<dbReference type="InterPro" id="IPR052169">
    <property type="entry name" value="CW_Biosynth-Accessory"/>
</dbReference>
<comment type="similarity">
    <text evidence="1">Belongs to the CapA family.</text>
</comment>
<dbReference type="CDD" id="cd07381">
    <property type="entry name" value="MPP_CapA"/>
    <property type="match status" value="1"/>
</dbReference>
<dbReference type="PANTHER" id="PTHR33393:SF11">
    <property type="entry name" value="POLYGLUTAMINE SYNTHESIS ACCESSORY PROTEIN RV0574C-RELATED"/>
    <property type="match status" value="1"/>
</dbReference>
<evidence type="ECO:0000256" key="1">
    <source>
        <dbReference type="ARBA" id="ARBA00005662"/>
    </source>
</evidence>
<dbReference type="Pfam" id="PF09587">
    <property type="entry name" value="PGA_cap"/>
    <property type="match status" value="1"/>
</dbReference>
<evidence type="ECO:0000313" key="4">
    <source>
        <dbReference type="Proteomes" id="UP000464013"/>
    </source>
</evidence>
<dbReference type="SUPFAM" id="SSF56300">
    <property type="entry name" value="Metallo-dependent phosphatases"/>
    <property type="match status" value="1"/>
</dbReference>
<proteinExistence type="inferred from homology"/>
<dbReference type="InterPro" id="IPR029052">
    <property type="entry name" value="Metallo-depent_PP-like"/>
</dbReference>
<dbReference type="InterPro" id="IPR019079">
    <property type="entry name" value="Capsule_synth_CapA"/>
</dbReference>
<sequence length="369" mass="40173">MLPAAPQPCSGGVTLMLAGDVMLGRGIDQVLPQSCRPELYEPWVRDARSYVRLAERVNGPIPAPIDFSYPWGAALAEFASASLRLVNLETAITTSATPWPDKIIHYRMHPKNVTCLSAAGIDLCVLANNHVLDWGRPGLVDTLDTLDAAGIAHAGAGLDAERANEPAVLPLFDGRSLLVWALGLADSGIPLAWQASAGQSGVNLIDDSSEITAGDIAARKRHGDIVIVSIHWGGNWGYTVPQAHRQLARRLIDAGADLIHGHSSHHPIGFERYRDRPILYGCGDLINDYEGIGGHEAYRPDITMLVGCRWAPGRSAPEALWLTPLRRRRFTLEFASPKEADWLVRKLLDNAPGACPSLERDADGRLHWR</sequence>
<dbReference type="KEGG" id="htx:EKK97_07210"/>
<name>A0A6I6SFM8_9GAMM</name>
<dbReference type="EMBL" id="CP035042">
    <property type="protein sequence ID" value="QHC49448.1"/>
    <property type="molecule type" value="Genomic_DNA"/>
</dbReference>
<keyword evidence="4" id="KW-1185">Reference proteome</keyword>
<dbReference type="OrthoDB" id="9810718at2"/>
<evidence type="ECO:0000259" key="2">
    <source>
        <dbReference type="SMART" id="SM00854"/>
    </source>
</evidence>
<dbReference type="SMART" id="SM00854">
    <property type="entry name" value="PGA_cap"/>
    <property type="match status" value="1"/>
</dbReference>
<protein>
    <submittedName>
        <fullName evidence="3">CapA family protein</fullName>
    </submittedName>
</protein>
<feature type="domain" description="Capsule synthesis protein CapA" evidence="2">
    <location>
        <begin position="14"/>
        <end position="289"/>
    </location>
</feature>
<dbReference type="Proteomes" id="UP000464013">
    <property type="component" value="Chromosome"/>
</dbReference>
<gene>
    <name evidence="3" type="ORF">EKK97_07210</name>
</gene>
<dbReference type="PANTHER" id="PTHR33393">
    <property type="entry name" value="POLYGLUTAMINE SYNTHESIS ACCESSORY PROTEIN RV0574C-RELATED"/>
    <property type="match status" value="1"/>
</dbReference>